<name>A0A1F5R368_9BACT</name>
<proteinExistence type="predicted"/>
<dbReference type="PROSITE" id="PS51257">
    <property type="entry name" value="PROKAR_LIPOPROTEIN"/>
    <property type="match status" value="1"/>
</dbReference>
<evidence type="ECO:0000313" key="2">
    <source>
        <dbReference type="Proteomes" id="UP000177230"/>
    </source>
</evidence>
<dbReference type="EMBL" id="MFFM01000046">
    <property type="protein sequence ID" value="OGF08910.1"/>
    <property type="molecule type" value="Genomic_DNA"/>
</dbReference>
<dbReference type="Proteomes" id="UP000177230">
    <property type="component" value="Unassembled WGS sequence"/>
</dbReference>
<dbReference type="AlphaFoldDB" id="A0A1F5R368"/>
<sequence length="188" mass="21051">MRRIFPCLLAWSLLATITGCRGGGQYLAATKPLVEQYQQALGRLSEFEKQPYSTQQATLDFYQKYSQDMVQIKTGFCLQASGGDKKLSAFHADLIRLLDIADLMAQSISNDLLRYQTVIAGTKFKNASQRRDEVRMISDKWENKAIAAREAYSAEQDRLASAISDRYQVGLAPVGSNPLIADLKKTFK</sequence>
<gene>
    <name evidence="1" type="ORF">A2024_01420</name>
</gene>
<protein>
    <submittedName>
        <fullName evidence="1">Uncharacterized protein</fullName>
    </submittedName>
</protein>
<reference evidence="1 2" key="1">
    <citation type="journal article" date="2016" name="Nat. Commun.">
        <title>Thousands of microbial genomes shed light on interconnected biogeochemical processes in an aquifer system.</title>
        <authorList>
            <person name="Anantharaman K."/>
            <person name="Brown C.T."/>
            <person name="Hug L.A."/>
            <person name="Sharon I."/>
            <person name="Castelle C.J."/>
            <person name="Probst A.J."/>
            <person name="Thomas B.C."/>
            <person name="Singh A."/>
            <person name="Wilkins M.J."/>
            <person name="Karaoz U."/>
            <person name="Brodie E.L."/>
            <person name="Williams K.H."/>
            <person name="Hubbard S.S."/>
            <person name="Banfield J.F."/>
        </authorList>
    </citation>
    <scope>NUCLEOTIDE SEQUENCE [LARGE SCALE GENOMIC DNA]</scope>
</reference>
<comment type="caution">
    <text evidence="1">The sequence shown here is derived from an EMBL/GenBank/DDBJ whole genome shotgun (WGS) entry which is preliminary data.</text>
</comment>
<organism evidence="1 2">
    <name type="scientific">Candidatus Edwardsbacteria bacterium GWF2_54_11</name>
    <dbReference type="NCBI Taxonomy" id="1817851"/>
    <lineage>
        <taxon>Bacteria</taxon>
        <taxon>Candidatus Edwardsiibacteriota</taxon>
    </lineage>
</organism>
<evidence type="ECO:0000313" key="1">
    <source>
        <dbReference type="EMBL" id="OGF08910.1"/>
    </source>
</evidence>
<accession>A0A1F5R368</accession>